<keyword evidence="3" id="KW-0812">Transmembrane</keyword>
<dbReference type="RefSeq" id="WP_380869104.1">
    <property type="nucleotide sequence ID" value="NZ_JBHUMA010000006.1"/>
</dbReference>
<dbReference type="EMBL" id="JBHUMA010000006">
    <property type="protein sequence ID" value="MFD2598976.1"/>
    <property type="molecule type" value="Genomic_DNA"/>
</dbReference>
<evidence type="ECO:0000256" key="1">
    <source>
        <dbReference type="ARBA" id="ARBA00022553"/>
    </source>
</evidence>
<dbReference type="SUPFAM" id="SSF46894">
    <property type="entry name" value="C-terminal effector domain of the bipartite response regulators"/>
    <property type="match status" value="1"/>
</dbReference>
<dbReference type="Gene3D" id="1.10.10.10">
    <property type="entry name" value="Winged helix-like DNA-binding domain superfamily/Winged helix DNA-binding domain"/>
    <property type="match status" value="1"/>
</dbReference>
<comment type="caution">
    <text evidence="5">The sequence shown here is derived from an EMBL/GenBank/DDBJ whole genome shotgun (WGS) entry which is preliminary data.</text>
</comment>
<protein>
    <submittedName>
        <fullName evidence="5">Triple tyrosine motif-containing protein</fullName>
    </submittedName>
</protein>
<feature type="transmembrane region" description="Helical" evidence="3">
    <location>
        <begin position="720"/>
        <end position="742"/>
    </location>
</feature>
<keyword evidence="3" id="KW-0472">Membrane</keyword>
<reference evidence="6" key="1">
    <citation type="journal article" date="2019" name="Int. J. Syst. Evol. Microbiol.">
        <title>The Global Catalogue of Microorganisms (GCM) 10K type strain sequencing project: providing services to taxonomists for standard genome sequencing and annotation.</title>
        <authorList>
            <consortium name="The Broad Institute Genomics Platform"/>
            <consortium name="The Broad Institute Genome Sequencing Center for Infectious Disease"/>
            <person name="Wu L."/>
            <person name="Ma J."/>
        </authorList>
    </citation>
    <scope>NUCLEOTIDE SEQUENCE [LARGE SCALE GENOMIC DNA]</scope>
    <source>
        <strain evidence="6">KCTC 42248</strain>
    </source>
</reference>
<proteinExistence type="predicted"/>
<sequence length="930" mass="106760">MIGTPLIYGYPKSMYQGGSRTWQITQDSSGVMLFANNEGLIAFDGQYWTRHQLPNQTIVRSVCVDEEGRVFVGGQGIFGFFDKDDDGQRRFHSLSDKLSAKYPAFADVWNTVVHNHRIIFRSHNAIFVYDKGRIVIHPAVSRWEFLAVVDGRLFAQDAKLGLIEFRSGKKVQISGSNVLQDELISAILPQKNNQLLIVTTTDKRFSVKNGRLEKMSFRDANFHDLYVPSVARIDNNTYVYGTALEGCLIRDAQGNPLQTIGMSEGLANNNVSSVFVDRQQNIWAGVDNGLALISYGSAVRYMRPSAHADVTGYSTLIKNDDLYIASSNGVFHTKIPAGQTDHSRIRDRFQLIGGSAGGESWKLKALDEQIWLAHNRGIYKIFQNRISEISKGQGVWTFIQQRNQGKPQTKKESILAGGYHGIQRIEQASRQKFSINTLAGQSDSYRFLVQDEFSTIWASHPYRGIYQLKMDKESREYQAHLFTETDGLPSTYQNYVFQWGKGVVFGTKNGIFKFNSANERFEAIKELSAFNGVGLRFIQRNEDGNIWFASDRHIGLARSNGHQGGYQLCYLNEIDGMHTTGFENIYAYDKNNVYIGAEKGVVHVNWEKYVAQRDKPSVLLSKVIIKDKNDSILYNKQLLDANFDSFHFEFTSPSYGANADLSFSYKLDGYDKRWSDWSTDRQKAYTNLPSGKYQFQIKAKNNLHFESDILNYSFEVKPPWYATTFAWAMYTILFLFGFYILVKWQRAMWLNRQKKHDAEIARLRYIYQLELEKNEREIIKLQKEHLEDEVLEKTKELANTSLQLMENADALTKLRNELNKIESGQLDETELRRVTSMLKDVEKNAAHWDQFAVHFDELNDGFLQRLSALHPNLSRNDLKVCAYLRLHLSTKQIAQLQSISVRGVEVHRYRIRKKLQVETEVSLSTYLNKL</sequence>
<evidence type="ECO:0000313" key="5">
    <source>
        <dbReference type="EMBL" id="MFD2598976.1"/>
    </source>
</evidence>
<keyword evidence="1" id="KW-0597">Phosphoprotein</keyword>
<name>A0ABW5NJU1_9SPHI</name>
<gene>
    <name evidence="5" type="ORF">ACFSQ3_08425</name>
</gene>
<dbReference type="InterPro" id="IPR011123">
    <property type="entry name" value="Y_Y_Y"/>
</dbReference>
<dbReference type="SUPFAM" id="SSF50998">
    <property type="entry name" value="Quinoprotein alcohol dehydrogenase-like"/>
    <property type="match status" value="1"/>
</dbReference>
<dbReference type="Pfam" id="PF07495">
    <property type="entry name" value="Y_Y_Y"/>
    <property type="match status" value="1"/>
</dbReference>
<evidence type="ECO:0000256" key="2">
    <source>
        <dbReference type="SAM" id="Coils"/>
    </source>
</evidence>
<feature type="domain" description="HTH luxR-type" evidence="4">
    <location>
        <begin position="870"/>
        <end position="927"/>
    </location>
</feature>
<dbReference type="SMART" id="SM00421">
    <property type="entry name" value="HTH_LUXR"/>
    <property type="match status" value="1"/>
</dbReference>
<keyword evidence="2" id="KW-0175">Coiled coil</keyword>
<dbReference type="Gene3D" id="2.60.40.10">
    <property type="entry name" value="Immunoglobulins"/>
    <property type="match status" value="1"/>
</dbReference>
<dbReference type="Gene3D" id="2.130.10.10">
    <property type="entry name" value="YVTN repeat-like/Quinoprotein amine dehydrogenase"/>
    <property type="match status" value="2"/>
</dbReference>
<keyword evidence="3" id="KW-1133">Transmembrane helix</keyword>
<accession>A0ABW5NJU1</accession>
<organism evidence="5 6">
    <name type="scientific">Sphingobacterium corticis</name>
    <dbReference type="NCBI Taxonomy" id="1812823"/>
    <lineage>
        <taxon>Bacteria</taxon>
        <taxon>Pseudomonadati</taxon>
        <taxon>Bacteroidota</taxon>
        <taxon>Sphingobacteriia</taxon>
        <taxon>Sphingobacteriales</taxon>
        <taxon>Sphingobacteriaceae</taxon>
        <taxon>Sphingobacterium</taxon>
    </lineage>
</organism>
<dbReference type="InterPro" id="IPR015943">
    <property type="entry name" value="WD40/YVTN_repeat-like_dom_sf"/>
</dbReference>
<evidence type="ECO:0000256" key="3">
    <source>
        <dbReference type="SAM" id="Phobius"/>
    </source>
</evidence>
<dbReference type="Pfam" id="PF00196">
    <property type="entry name" value="GerE"/>
    <property type="match status" value="1"/>
</dbReference>
<dbReference type="InterPro" id="IPR036388">
    <property type="entry name" value="WH-like_DNA-bd_sf"/>
</dbReference>
<dbReference type="PANTHER" id="PTHR43547:SF2">
    <property type="entry name" value="HYBRID SIGNAL TRANSDUCTION HISTIDINE KINASE C"/>
    <property type="match status" value="1"/>
</dbReference>
<dbReference type="InterPro" id="IPR013783">
    <property type="entry name" value="Ig-like_fold"/>
</dbReference>
<dbReference type="PANTHER" id="PTHR43547">
    <property type="entry name" value="TWO-COMPONENT HISTIDINE KINASE"/>
    <property type="match status" value="1"/>
</dbReference>
<evidence type="ECO:0000313" key="6">
    <source>
        <dbReference type="Proteomes" id="UP001597393"/>
    </source>
</evidence>
<dbReference type="InterPro" id="IPR000792">
    <property type="entry name" value="Tscrpt_reg_LuxR_C"/>
</dbReference>
<feature type="coiled-coil region" evidence="2">
    <location>
        <begin position="769"/>
        <end position="803"/>
    </location>
</feature>
<evidence type="ECO:0000259" key="4">
    <source>
        <dbReference type="SMART" id="SM00421"/>
    </source>
</evidence>
<dbReference type="Proteomes" id="UP001597393">
    <property type="component" value="Unassembled WGS sequence"/>
</dbReference>
<dbReference type="InterPro" id="IPR016032">
    <property type="entry name" value="Sig_transdc_resp-reg_C-effctor"/>
</dbReference>
<keyword evidence="6" id="KW-1185">Reference proteome</keyword>
<dbReference type="InterPro" id="IPR011047">
    <property type="entry name" value="Quinoprotein_ADH-like_sf"/>
</dbReference>